<dbReference type="EMBL" id="JNUP01000049">
    <property type="protein sequence ID" value="KGE72651.1"/>
    <property type="molecule type" value="Genomic_DNA"/>
</dbReference>
<dbReference type="PANTHER" id="PTHR15108">
    <property type="entry name" value="N-ACYLGLUCOSAMINE-2-EPIMERASE"/>
    <property type="match status" value="1"/>
</dbReference>
<dbReference type="OrthoDB" id="5141876at2"/>
<dbReference type="AlphaFoldDB" id="A0A098QYP3"/>
<evidence type="ECO:0000313" key="5">
    <source>
        <dbReference type="Proteomes" id="UP000029692"/>
    </source>
</evidence>
<accession>A0A098QYP3</accession>
<evidence type="ECO:0000256" key="2">
    <source>
        <dbReference type="ARBA" id="ARBA00023235"/>
    </source>
</evidence>
<dbReference type="SUPFAM" id="SSF48208">
    <property type="entry name" value="Six-hairpin glycosidases"/>
    <property type="match status" value="1"/>
</dbReference>
<dbReference type="Pfam" id="PF07221">
    <property type="entry name" value="GlcNAc_2-epim"/>
    <property type="match status" value="2"/>
</dbReference>
<dbReference type="Gene3D" id="1.50.10.10">
    <property type="match status" value="2"/>
</dbReference>
<keyword evidence="2" id="KW-0413">Isomerase</keyword>
<comment type="similarity">
    <text evidence="1">Belongs to the N-acylglucosamine 2-epimerase family.</text>
</comment>
<evidence type="ECO:0000256" key="1">
    <source>
        <dbReference type="ARBA" id="ARBA00008558"/>
    </source>
</evidence>
<evidence type="ECO:0000313" key="4">
    <source>
        <dbReference type="EMBL" id="KGE72651.1"/>
    </source>
</evidence>
<feature type="region of interest" description="Disordered" evidence="3">
    <location>
        <begin position="139"/>
        <end position="197"/>
    </location>
</feature>
<keyword evidence="5" id="KW-1185">Reference proteome</keyword>
<evidence type="ECO:0008006" key="6">
    <source>
        <dbReference type="Google" id="ProtNLM"/>
    </source>
</evidence>
<dbReference type="InterPro" id="IPR010819">
    <property type="entry name" value="AGE/CE"/>
</dbReference>
<dbReference type="InterPro" id="IPR012341">
    <property type="entry name" value="6hp_glycosidase-like_sf"/>
</dbReference>
<proteinExistence type="inferred from homology"/>
<feature type="compositionally biased region" description="Basic and acidic residues" evidence="3">
    <location>
        <begin position="146"/>
        <end position="155"/>
    </location>
</feature>
<dbReference type="RefSeq" id="WP_052078533.1">
    <property type="nucleotide sequence ID" value="NZ_JNUP01000049.1"/>
</dbReference>
<dbReference type="GO" id="GO:0016853">
    <property type="term" value="F:isomerase activity"/>
    <property type="evidence" value="ECO:0007669"/>
    <property type="project" value="UniProtKB-KW"/>
</dbReference>
<dbReference type="Proteomes" id="UP000029692">
    <property type="component" value="Unassembled WGS sequence"/>
</dbReference>
<dbReference type="eggNOG" id="COG2942">
    <property type="taxonomic scope" value="Bacteria"/>
</dbReference>
<organism evidence="4 5">
    <name type="scientific">Spirochaeta lutea</name>
    <dbReference type="NCBI Taxonomy" id="1480694"/>
    <lineage>
        <taxon>Bacteria</taxon>
        <taxon>Pseudomonadati</taxon>
        <taxon>Spirochaetota</taxon>
        <taxon>Spirochaetia</taxon>
        <taxon>Spirochaetales</taxon>
        <taxon>Spirochaetaceae</taxon>
        <taxon>Spirochaeta</taxon>
    </lineage>
</organism>
<comment type="caution">
    <text evidence="4">The sequence shown here is derived from an EMBL/GenBank/DDBJ whole genome shotgun (WGS) entry which is preliminary data.</text>
</comment>
<protein>
    <recommendedName>
        <fullName evidence="6">CE</fullName>
    </recommendedName>
</protein>
<sequence length="472" mass="53807">MGNDYDAQVLRWMADAARKELDENILPYWNRYAVDRHNGGFFGLIDGQNKGDPGHAKGLVAHARFLWTYAAGARTRDTRWLETAEYAETYLDRWFWDTEHGGFFWSVRGDGSEPVVSKKQIYGQAFALYGYSELLRNPEFGGPGREPQELPRTRPAEGPGRNAEVRTGENARGHQEPPSGASQSREPGGLSRLPEEQRIQDIRRRCGEIFRLLETYGRDGVHGGYREACEADWSPAKDRRLSPVDMDCEKSMNTNLHVLEAYTNYYRIEPTPPVAEALGSLIRTIAQRVVQGDHQGLFFTEDWSRLDRAVSYGHDIETSWLLMEAAEVLGDSNLRGVASEVGRRMAAAVYHRGLDHAGWWLANEHHDPDKPETRDTTRIWWVQAEGAVGFLNAYQATGNLDYLRAAEGVWRYCLEHQRAENGEWHWALDDQDRPDLTREKGGLWKTPYHNGRACMEILERSRALLASIEEKS</sequence>
<dbReference type="InterPro" id="IPR008928">
    <property type="entry name" value="6-hairpin_glycosidase_sf"/>
</dbReference>
<dbReference type="STRING" id="1480694.DC28_06250"/>
<gene>
    <name evidence="4" type="ORF">DC28_06250</name>
</gene>
<evidence type="ECO:0000256" key="3">
    <source>
        <dbReference type="SAM" id="MobiDB-lite"/>
    </source>
</evidence>
<reference evidence="4 5" key="1">
    <citation type="submission" date="2014-05" db="EMBL/GenBank/DDBJ databases">
        <title>De novo Genome Sequence of Spirocheata sp.</title>
        <authorList>
            <person name="Shivani Y."/>
            <person name="Subhash Y."/>
            <person name="Tushar L."/>
            <person name="Sasikala C."/>
            <person name="Ramana C.V."/>
        </authorList>
    </citation>
    <scope>NUCLEOTIDE SEQUENCE [LARGE SCALE GENOMIC DNA]</scope>
    <source>
        <strain evidence="4 5">JC230</strain>
    </source>
</reference>
<dbReference type="GO" id="GO:0005975">
    <property type="term" value="P:carbohydrate metabolic process"/>
    <property type="evidence" value="ECO:0007669"/>
    <property type="project" value="InterPro"/>
</dbReference>
<feature type="compositionally biased region" description="Basic and acidic residues" evidence="3">
    <location>
        <begin position="163"/>
        <end position="175"/>
    </location>
</feature>
<name>A0A098QYP3_9SPIO</name>